<dbReference type="EMBL" id="JAODUP010000250">
    <property type="protein sequence ID" value="KAK2155067.1"/>
    <property type="molecule type" value="Genomic_DNA"/>
</dbReference>
<evidence type="ECO:0000313" key="2">
    <source>
        <dbReference type="EMBL" id="KAK2155067.1"/>
    </source>
</evidence>
<proteinExistence type="predicted"/>
<dbReference type="Proteomes" id="UP001208570">
    <property type="component" value="Unassembled WGS sequence"/>
</dbReference>
<feature type="compositionally biased region" description="Basic and acidic residues" evidence="1">
    <location>
        <begin position="155"/>
        <end position="166"/>
    </location>
</feature>
<dbReference type="AlphaFoldDB" id="A0AAD9JLA2"/>
<accession>A0AAD9JLA2</accession>
<organism evidence="2 3">
    <name type="scientific">Paralvinella palmiformis</name>
    <dbReference type="NCBI Taxonomy" id="53620"/>
    <lineage>
        <taxon>Eukaryota</taxon>
        <taxon>Metazoa</taxon>
        <taxon>Spiralia</taxon>
        <taxon>Lophotrochozoa</taxon>
        <taxon>Annelida</taxon>
        <taxon>Polychaeta</taxon>
        <taxon>Sedentaria</taxon>
        <taxon>Canalipalpata</taxon>
        <taxon>Terebellida</taxon>
        <taxon>Terebelliformia</taxon>
        <taxon>Alvinellidae</taxon>
        <taxon>Paralvinella</taxon>
    </lineage>
</organism>
<gene>
    <name evidence="2" type="ORF">LSH36_250g03085</name>
</gene>
<evidence type="ECO:0000313" key="3">
    <source>
        <dbReference type="Proteomes" id="UP001208570"/>
    </source>
</evidence>
<feature type="compositionally biased region" description="Polar residues" evidence="1">
    <location>
        <begin position="138"/>
        <end position="147"/>
    </location>
</feature>
<sequence length="232" mass="26301">MSAKHLDSSSEEEQSEGEEESILFPKKKKEKEPVDETSSEEERLLAESDSDEAPEDIGFSEGRKTALQTIKKTLEQIQNIKHGEKAKRRARDELYKHQKLEALRKSRLPEDFLKELSEDILPPKKAKSVSEDLKSGEPNKSVNTANVVGSEDEDSRQSDEDLHGSDEDFIALSESKSLVEAVALSDYIRDQPKSAAQKAAEFRNKLLYDGKVPRESVQDLRSKQIKRLARYK</sequence>
<feature type="compositionally biased region" description="Basic and acidic residues" evidence="1">
    <location>
        <begin position="128"/>
        <end position="137"/>
    </location>
</feature>
<evidence type="ECO:0000256" key="1">
    <source>
        <dbReference type="SAM" id="MobiDB-lite"/>
    </source>
</evidence>
<feature type="region of interest" description="Disordered" evidence="1">
    <location>
        <begin position="115"/>
        <end position="167"/>
    </location>
</feature>
<protein>
    <submittedName>
        <fullName evidence="2">Uncharacterized protein</fullName>
    </submittedName>
</protein>
<name>A0AAD9JLA2_9ANNE</name>
<reference evidence="2" key="1">
    <citation type="journal article" date="2023" name="Mol. Biol. Evol.">
        <title>Third-Generation Sequencing Reveals the Adaptive Role of the Epigenome in Three Deep-Sea Polychaetes.</title>
        <authorList>
            <person name="Perez M."/>
            <person name="Aroh O."/>
            <person name="Sun Y."/>
            <person name="Lan Y."/>
            <person name="Juniper S.K."/>
            <person name="Young C.R."/>
            <person name="Angers B."/>
            <person name="Qian P.Y."/>
        </authorList>
    </citation>
    <scope>NUCLEOTIDE SEQUENCE</scope>
    <source>
        <strain evidence="2">P08H-3</strain>
    </source>
</reference>
<keyword evidence="3" id="KW-1185">Reference proteome</keyword>
<feature type="compositionally biased region" description="Acidic residues" evidence="1">
    <location>
        <begin position="9"/>
        <end position="21"/>
    </location>
</feature>
<feature type="compositionally biased region" description="Basic and acidic residues" evidence="1">
    <location>
        <begin position="30"/>
        <end position="46"/>
    </location>
</feature>
<comment type="caution">
    <text evidence="2">The sequence shown here is derived from an EMBL/GenBank/DDBJ whole genome shotgun (WGS) entry which is preliminary data.</text>
</comment>
<feature type="region of interest" description="Disordered" evidence="1">
    <location>
        <begin position="1"/>
        <end position="64"/>
    </location>
</feature>